<dbReference type="Proteomes" id="UP000054363">
    <property type="component" value="Unassembled WGS sequence"/>
</dbReference>
<evidence type="ECO:0000313" key="4">
    <source>
        <dbReference type="Proteomes" id="UP000054363"/>
    </source>
</evidence>
<dbReference type="InterPro" id="IPR050706">
    <property type="entry name" value="Cyclic-di-GMP_PDE-like"/>
</dbReference>
<sequence length="740" mass="82399">MGTSNVDPGSSGWRNTTRFFGIILILQIILVPVSASKTSGIPQDKVIFAGDSAYPPFEWSSGSGPRGFNIDLARAISAKGSVPVDYRLGEWRDTVRALQEGEVDVAAMFISPEREALFRFTTPFYVLNHAIYGPSSHAPVRGPEDFAGQRIAVEERSFAHEQLVAQNFGGEIVLAAGTAEALHAVLNGLADCAIIAEPTAEILIDNLDLPLLAVSPPFWPRSYAFAVKQDREGLYLWLQSSLSLTLTSEDYLQVYEKWESQIRPGSESFIQVPFYIGYTAITAILLMMTLFLWSWTLRKRVTSKTNELETAVKRALRSEDETRYVANCETETGLARPHYFAQLVEKRLAECPADCELLVFKLVSLHEVRGTLGQSYSKELIQHITSQLKAEVDGPSCYFGRGIFALFSDRDEVRRFFSSIASTQSEKMPYTQFAAGSAYFPQHGTTSETLLARADLALSKALHEYEEWVVYDQSMDPNPIDVEIVAAFRLRSLEGMYAVFQPQINIESNRVIGAEALVRWQHPTLGALSPVDFIPLVEKLGFVSQVTDLMINEAVRLSAQLRRADRPIVISVNVSTLDLADPDFFERMKRTVEQHGGDFRDLKLELTETSFSNESECISDVLQQLKELGVNVSIDDFGTGYSSLAYLSMFPIQELKIDRSFVDGMVDNKKNRNIVRATLVLAEHLGLTAVAEGVEDGKTLAMLAEFGCGFAQGYFISKPMPEAEFLNFLEEHSTPDKLPD</sequence>
<dbReference type="Pfam" id="PF00497">
    <property type="entry name" value="SBP_bac_3"/>
    <property type="match status" value="1"/>
</dbReference>
<dbReference type="Gene3D" id="3.30.70.270">
    <property type="match status" value="1"/>
</dbReference>
<feature type="domain" description="EAL" evidence="2">
    <location>
        <begin position="477"/>
        <end position="733"/>
    </location>
</feature>
<dbReference type="InterPro" id="IPR001638">
    <property type="entry name" value="Solute-binding_3/MltF_N"/>
</dbReference>
<dbReference type="EMBL" id="JPER01000004">
    <property type="protein sequence ID" value="KFZ30554.1"/>
    <property type="molecule type" value="Genomic_DNA"/>
</dbReference>
<proteinExistence type="predicted"/>
<evidence type="ECO:0000256" key="1">
    <source>
        <dbReference type="SAM" id="Phobius"/>
    </source>
</evidence>
<dbReference type="InterPro" id="IPR001633">
    <property type="entry name" value="EAL_dom"/>
</dbReference>
<reference evidence="3 4" key="1">
    <citation type="submission" date="2014-06" db="EMBL/GenBank/DDBJ databases">
        <title>The draft genome sequence of Idiomarina salinarum ISL-52.</title>
        <authorList>
            <person name="Du J."/>
            <person name="Shao Z."/>
        </authorList>
    </citation>
    <scope>NUCLEOTIDE SEQUENCE [LARGE SCALE GENOMIC DNA]</scope>
    <source>
        <strain evidence="3 4">ISL-52</strain>
    </source>
</reference>
<organism evidence="3 4">
    <name type="scientific">Pseudidiomarina salinarum</name>
    <dbReference type="NCBI Taxonomy" id="435908"/>
    <lineage>
        <taxon>Bacteria</taxon>
        <taxon>Pseudomonadati</taxon>
        <taxon>Pseudomonadota</taxon>
        <taxon>Gammaproteobacteria</taxon>
        <taxon>Alteromonadales</taxon>
        <taxon>Idiomarinaceae</taxon>
        <taxon>Pseudidiomarina</taxon>
    </lineage>
</organism>
<dbReference type="InterPro" id="IPR029787">
    <property type="entry name" value="Nucleotide_cyclase"/>
</dbReference>
<accession>A0A094IXH4</accession>
<evidence type="ECO:0000313" key="3">
    <source>
        <dbReference type="EMBL" id="KFZ30554.1"/>
    </source>
</evidence>
<feature type="transmembrane region" description="Helical" evidence="1">
    <location>
        <begin position="17"/>
        <end position="35"/>
    </location>
</feature>
<dbReference type="Gene3D" id="3.40.190.10">
    <property type="entry name" value="Periplasmic binding protein-like II"/>
    <property type="match status" value="2"/>
</dbReference>
<dbReference type="InterPro" id="IPR043128">
    <property type="entry name" value="Rev_trsase/Diguanyl_cyclase"/>
</dbReference>
<dbReference type="Gene3D" id="3.20.20.450">
    <property type="entry name" value="EAL domain"/>
    <property type="match status" value="1"/>
</dbReference>
<keyword evidence="1" id="KW-0812">Transmembrane</keyword>
<dbReference type="GO" id="GO:0071111">
    <property type="term" value="F:cyclic-guanylate-specific phosphodiesterase activity"/>
    <property type="evidence" value="ECO:0007669"/>
    <property type="project" value="InterPro"/>
</dbReference>
<dbReference type="SMART" id="SM00062">
    <property type="entry name" value="PBPb"/>
    <property type="match status" value="1"/>
</dbReference>
<protein>
    <recommendedName>
        <fullName evidence="2">EAL domain-containing protein</fullName>
    </recommendedName>
</protein>
<keyword evidence="4" id="KW-1185">Reference proteome</keyword>
<dbReference type="PANTHER" id="PTHR33121:SF70">
    <property type="entry name" value="SIGNALING PROTEIN YKOW"/>
    <property type="match status" value="1"/>
</dbReference>
<dbReference type="RefSeq" id="WP_034775808.1">
    <property type="nucleotide sequence ID" value="NZ_JPER01000004.1"/>
</dbReference>
<comment type="caution">
    <text evidence="3">The sequence shown here is derived from an EMBL/GenBank/DDBJ whole genome shotgun (WGS) entry which is preliminary data.</text>
</comment>
<dbReference type="CDD" id="cd13704">
    <property type="entry name" value="PBP2_HisK"/>
    <property type="match status" value="1"/>
</dbReference>
<dbReference type="AlphaFoldDB" id="A0A094IXH4"/>
<dbReference type="SUPFAM" id="SSF53850">
    <property type="entry name" value="Periplasmic binding protein-like II"/>
    <property type="match status" value="1"/>
</dbReference>
<dbReference type="InterPro" id="IPR035919">
    <property type="entry name" value="EAL_sf"/>
</dbReference>
<keyword evidence="1" id="KW-0472">Membrane</keyword>
<evidence type="ECO:0000259" key="2">
    <source>
        <dbReference type="PROSITE" id="PS50883"/>
    </source>
</evidence>
<dbReference type="SMART" id="SM00052">
    <property type="entry name" value="EAL"/>
    <property type="match status" value="1"/>
</dbReference>
<keyword evidence="1" id="KW-1133">Transmembrane helix</keyword>
<dbReference type="PANTHER" id="PTHR33121">
    <property type="entry name" value="CYCLIC DI-GMP PHOSPHODIESTERASE PDEF"/>
    <property type="match status" value="1"/>
</dbReference>
<dbReference type="SUPFAM" id="SSF141868">
    <property type="entry name" value="EAL domain-like"/>
    <property type="match status" value="1"/>
</dbReference>
<gene>
    <name evidence="3" type="ORF">IDSA_08420</name>
</gene>
<dbReference type="OrthoDB" id="9787514at2"/>
<dbReference type="eggNOG" id="COG0834">
    <property type="taxonomic scope" value="Bacteria"/>
</dbReference>
<dbReference type="CDD" id="cd01948">
    <property type="entry name" value="EAL"/>
    <property type="match status" value="1"/>
</dbReference>
<dbReference type="PROSITE" id="PS50883">
    <property type="entry name" value="EAL"/>
    <property type="match status" value="1"/>
</dbReference>
<name>A0A094IXH4_9GAMM</name>
<dbReference type="STRING" id="435908.IDSA_08420"/>
<dbReference type="Pfam" id="PF00563">
    <property type="entry name" value="EAL"/>
    <property type="match status" value="1"/>
</dbReference>
<dbReference type="SUPFAM" id="SSF55073">
    <property type="entry name" value="Nucleotide cyclase"/>
    <property type="match status" value="1"/>
</dbReference>
<dbReference type="eggNOG" id="COG2200">
    <property type="taxonomic scope" value="Bacteria"/>
</dbReference>
<feature type="transmembrane region" description="Helical" evidence="1">
    <location>
        <begin position="272"/>
        <end position="295"/>
    </location>
</feature>